<proteinExistence type="predicted"/>
<reference evidence="2 3" key="1">
    <citation type="submission" date="2020-10" db="EMBL/GenBank/DDBJ databases">
        <title>The Coptis chinensis genome and diversification of protoberbering-type alkaloids.</title>
        <authorList>
            <person name="Wang B."/>
            <person name="Shu S."/>
            <person name="Song C."/>
            <person name="Liu Y."/>
        </authorList>
    </citation>
    <scope>NUCLEOTIDE SEQUENCE [LARGE SCALE GENOMIC DNA]</scope>
    <source>
        <strain evidence="2">HL-2020</strain>
        <tissue evidence="2">Leaf</tissue>
    </source>
</reference>
<dbReference type="Pfam" id="PF08268">
    <property type="entry name" value="FBA_3"/>
    <property type="match status" value="1"/>
</dbReference>
<dbReference type="Proteomes" id="UP000631114">
    <property type="component" value="Unassembled WGS sequence"/>
</dbReference>
<comment type="caution">
    <text evidence="2">The sequence shown here is derived from an EMBL/GenBank/DDBJ whole genome shotgun (WGS) entry which is preliminary data.</text>
</comment>
<dbReference type="AlphaFoldDB" id="A0A835LH66"/>
<keyword evidence="3" id="KW-1185">Reference proteome</keyword>
<dbReference type="EMBL" id="JADFTS010000008">
    <property type="protein sequence ID" value="KAF9591624.1"/>
    <property type="molecule type" value="Genomic_DNA"/>
</dbReference>
<accession>A0A835LH66</accession>
<dbReference type="InterPro" id="IPR013187">
    <property type="entry name" value="F-box-assoc_dom_typ3"/>
</dbReference>
<protein>
    <recommendedName>
        <fullName evidence="1">F-box associated beta-propeller type 3 domain-containing protein</fullName>
    </recommendedName>
</protein>
<feature type="domain" description="F-box associated beta-propeller type 3" evidence="1">
    <location>
        <begin position="7"/>
        <end position="132"/>
    </location>
</feature>
<evidence type="ECO:0000259" key="1">
    <source>
        <dbReference type="Pfam" id="PF08268"/>
    </source>
</evidence>
<organism evidence="2 3">
    <name type="scientific">Coptis chinensis</name>
    <dbReference type="NCBI Taxonomy" id="261450"/>
    <lineage>
        <taxon>Eukaryota</taxon>
        <taxon>Viridiplantae</taxon>
        <taxon>Streptophyta</taxon>
        <taxon>Embryophyta</taxon>
        <taxon>Tracheophyta</taxon>
        <taxon>Spermatophyta</taxon>
        <taxon>Magnoliopsida</taxon>
        <taxon>Ranunculales</taxon>
        <taxon>Ranunculaceae</taxon>
        <taxon>Coptidoideae</taxon>
        <taxon>Coptis</taxon>
    </lineage>
</organism>
<evidence type="ECO:0000313" key="2">
    <source>
        <dbReference type="EMBL" id="KAF9591624.1"/>
    </source>
</evidence>
<gene>
    <name evidence="2" type="ORF">IFM89_004853</name>
</gene>
<sequence length="149" mass="17299">MYSYATTNMIISFDLGNESFGVIQGPKRVTHGYDINSSEVLHLFELEECLCLADCHPWNLLDLWMLKDLNNNSSWVLMKTVTPPSWYMMWTMPYSTRTGEVILATENNARSLYLYNFVTQQFDTVEVARLPSYFIVTDYVENLVSLKNL</sequence>
<name>A0A835LH66_9MAGN</name>
<evidence type="ECO:0000313" key="3">
    <source>
        <dbReference type="Proteomes" id="UP000631114"/>
    </source>
</evidence>